<dbReference type="WBParaSite" id="MCU_004228-RA">
    <property type="protein sequence ID" value="MCU_004228-RA"/>
    <property type="gene ID" value="MCU_004228"/>
</dbReference>
<sequence length="63" mass="7055">MIHFKHSAGSESFLAPLIHSNTALIATPILITSSFKQLQSEINIWFIKGKISAWNDKKSNQSK</sequence>
<name>A0A5K3EYV7_MESCO</name>
<dbReference type="AlphaFoldDB" id="A0A5K3EYV7"/>
<protein>
    <submittedName>
        <fullName evidence="1">Uncharacterized protein</fullName>
    </submittedName>
</protein>
<accession>A0A5K3EYV7</accession>
<organism evidence="1">
    <name type="scientific">Mesocestoides corti</name>
    <name type="common">Flatworm</name>
    <dbReference type="NCBI Taxonomy" id="53468"/>
    <lineage>
        <taxon>Eukaryota</taxon>
        <taxon>Metazoa</taxon>
        <taxon>Spiralia</taxon>
        <taxon>Lophotrochozoa</taxon>
        <taxon>Platyhelminthes</taxon>
        <taxon>Cestoda</taxon>
        <taxon>Eucestoda</taxon>
        <taxon>Cyclophyllidea</taxon>
        <taxon>Mesocestoididae</taxon>
        <taxon>Mesocestoides</taxon>
    </lineage>
</organism>
<evidence type="ECO:0000313" key="1">
    <source>
        <dbReference type="WBParaSite" id="MCU_004228-RA"/>
    </source>
</evidence>
<reference evidence="1" key="1">
    <citation type="submission" date="2019-11" db="UniProtKB">
        <authorList>
            <consortium name="WormBaseParasite"/>
        </authorList>
    </citation>
    <scope>IDENTIFICATION</scope>
</reference>
<proteinExistence type="predicted"/>